<keyword evidence="5 9" id="KW-0812">Transmembrane</keyword>
<evidence type="ECO:0000256" key="2">
    <source>
        <dbReference type="ARBA" id="ARBA00022448"/>
    </source>
</evidence>
<dbReference type="EMBL" id="FPHB01000038">
    <property type="protein sequence ID" value="SFV56665.1"/>
    <property type="molecule type" value="Genomic_DNA"/>
</dbReference>
<dbReference type="AlphaFoldDB" id="A0A1W1BT50"/>
<evidence type="ECO:0000256" key="6">
    <source>
        <dbReference type="ARBA" id="ARBA00022927"/>
    </source>
</evidence>
<keyword evidence="8 9" id="KW-0472">Membrane</keyword>
<evidence type="ECO:0000256" key="8">
    <source>
        <dbReference type="ARBA" id="ARBA00023136"/>
    </source>
</evidence>
<dbReference type="GO" id="GO:0005886">
    <property type="term" value="C:plasma membrane"/>
    <property type="evidence" value="ECO:0007669"/>
    <property type="project" value="UniProtKB-SubCell"/>
</dbReference>
<name>A0A1W1BT50_9ZZZZ</name>
<dbReference type="PANTHER" id="PTHR30558:SF12">
    <property type="entry name" value="BIOPOLYMER TRANSPORT PROTEIN EXBD"/>
    <property type="match status" value="1"/>
</dbReference>
<gene>
    <name evidence="10" type="ORF">MNB_SM-7-426</name>
</gene>
<reference evidence="10" key="1">
    <citation type="submission" date="2016-10" db="EMBL/GenBank/DDBJ databases">
        <authorList>
            <person name="de Groot N.N."/>
        </authorList>
    </citation>
    <scope>NUCLEOTIDE SEQUENCE</scope>
</reference>
<comment type="subcellular location">
    <subcellularLocation>
        <location evidence="1">Cell inner membrane</location>
        <topology evidence="1">Single-pass membrane protein</topology>
    </subcellularLocation>
</comment>
<keyword evidence="2" id="KW-0813">Transport</keyword>
<evidence type="ECO:0000256" key="1">
    <source>
        <dbReference type="ARBA" id="ARBA00004377"/>
    </source>
</evidence>
<dbReference type="GO" id="GO:0022857">
    <property type="term" value="F:transmembrane transporter activity"/>
    <property type="evidence" value="ECO:0007669"/>
    <property type="project" value="InterPro"/>
</dbReference>
<evidence type="ECO:0000256" key="7">
    <source>
        <dbReference type="ARBA" id="ARBA00022989"/>
    </source>
</evidence>
<dbReference type="GO" id="GO:0015031">
    <property type="term" value="P:protein transport"/>
    <property type="evidence" value="ECO:0007669"/>
    <property type="project" value="UniProtKB-KW"/>
</dbReference>
<feature type="transmembrane region" description="Helical" evidence="9">
    <location>
        <begin position="12"/>
        <end position="35"/>
    </location>
</feature>
<protein>
    <submittedName>
        <fullName evidence="10">Biopolymer transport protein ExbD/TolR</fullName>
    </submittedName>
</protein>
<sequence>MFDWDEKPELNITPMVDIMLVLLAILMVIAPNIVFEESIMLPQGSKSNQIQKIPPVHITIDKDGTIKVNKEIFQLKAFSDNFYKYARKLNLKSSVLISADKRLDYGTVMSVLSAVKQAGFSEVSLATDG</sequence>
<keyword evidence="3" id="KW-1003">Cell membrane</keyword>
<evidence type="ECO:0000256" key="9">
    <source>
        <dbReference type="SAM" id="Phobius"/>
    </source>
</evidence>
<organism evidence="10">
    <name type="scientific">hydrothermal vent metagenome</name>
    <dbReference type="NCBI Taxonomy" id="652676"/>
    <lineage>
        <taxon>unclassified sequences</taxon>
        <taxon>metagenomes</taxon>
        <taxon>ecological metagenomes</taxon>
    </lineage>
</organism>
<dbReference type="InterPro" id="IPR003400">
    <property type="entry name" value="ExbD"/>
</dbReference>
<accession>A0A1W1BT50</accession>
<dbReference type="Pfam" id="PF02472">
    <property type="entry name" value="ExbD"/>
    <property type="match status" value="1"/>
</dbReference>
<keyword evidence="7 9" id="KW-1133">Transmembrane helix</keyword>
<evidence type="ECO:0000256" key="3">
    <source>
        <dbReference type="ARBA" id="ARBA00022475"/>
    </source>
</evidence>
<evidence type="ECO:0000256" key="5">
    <source>
        <dbReference type="ARBA" id="ARBA00022692"/>
    </source>
</evidence>
<dbReference type="PANTHER" id="PTHR30558">
    <property type="entry name" value="EXBD MEMBRANE COMPONENT OF PMF-DRIVEN MACROMOLECULE IMPORT SYSTEM"/>
    <property type="match status" value="1"/>
</dbReference>
<evidence type="ECO:0000256" key="4">
    <source>
        <dbReference type="ARBA" id="ARBA00022519"/>
    </source>
</evidence>
<proteinExistence type="predicted"/>
<evidence type="ECO:0000313" key="10">
    <source>
        <dbReference type="EMBL" id="SFV56665.1"/>
    </source>
</evidence>
<dbReference type="Gene3D" id="3.30.420.270">
    <property type="match status" value="1"/>
</dbReference>
<keyword evidence="4" id="KW-0997">Cell inner membrane</keyword>
<keyword evidence="6" id="KW-0653">Protein transport</keyword>